<protein>
    <submittedName>
        <fullName evidence="2">RimJ/RimL family protein N-acetyltransferase</fullName>
    </submittedName>
</protein>
<organism evidence="2 3">
    <name type="scientific">Pseudonocardia sediminis</name>
    <dbReference type="NCBI Taxonomy" id="1397368"/>
    <lineage>
        <taxon>Bacteria</taxon>
        <taxon>Bacillati</taxon>
        <taxon>Actinomycetota</taxon>
        <taxon>Actinomycetes</taxon>
        <taxon>Pseudonocardiales</taxon>
        <taxon>Pseudonocardiaceae</taxon>
        <taxon>Pseudonocardia</taxon>
    </lineage>
</organism>
<name>A0A4Q7UNX9_PSEST</name>
<dbReference type="PANTHER" id="PTHR43441:SF10">
    <property type="entry name" value="ACETYLTRANSFERASE"/>
    <property type="match status" value="1"/>
</dbReference>
<dbReference type="EMBL" id="SHKL01000001">
    <property type="protein sequence ID" value="RZT83275.1"/>
    <property type="molecule type" value="Genomic_DNA"/>
</dbReference>
<dbReference type="Gene3D" id="3.40.630.30">
    <property type="match status" value="1"/>
</dbReference>
<dbReference type="GO" id="GO:0008999">
    <property type="term" value="F:protein-N-terminal-alanine acetyltransferase activity"/>
    <property type="evidence" value="ECO:0007669"/>
    <property type="project" value="TreeGrafter"/>
</dbReference>
<accession>A0A4Q7UNX9</accession>
<comment type="caution">
    <text evidence="2">The sequence shown here is derived from an EMBL/GenBank/DDBJ whole genome shotgun (WGS) entry which is preliminary data.</text>
</comment>
<dbReference type="InterPro" id="IPR016181">
    <property type="entry name" value="Acyl_CoA_acyltransferase"/>
</dbReference>
<dbReference type="SUPFAM" id="SSF55729">
    <property type="entry name" value="Acyl-CoA N-acyltransferases (Nat)"/>
    <property type="match status" value="1"/>
</dbReference>
<sequence>MLQDAVVPLPANTLTDGVVVISPLRWQDIEPHLAGEDAELVRWLHGGTGTRATVQAHVRRSIERWVADGPKLSFGIRLDRGATLAGTIDADQDPHPGSRRANLAYGIYPQFRRRGLATRAVLLACRYLSERGDIDRILIDVDPANTASSRVALRAGFRFLTHVADDEDDFDRYELVVRRPPGLRPRY</sequence>
<dbReference type="OrthoDB" id="9132139at2"/>
<proteinExistence type="predicted"/>
<dbReference type="Proteomes" id="UP000291591">
    <property type="component" value="Unassembled WGS sequence"/>
</dbReference>
<dbReference type="AlphaFoldDB" id="A0A4Q7UNX9"/>
<gene>
    <name evidence="2" type="ORF">EV383_0074</name>
</gene>
<keyword evidence="3" id="KW-1185">Reference proteome</keyword>
<dbReference type="InterPro" id="IPR000182">
    <property type="entry name" value="GNAT_dom"/>
</dbReference>
<evidence type="ECO:0000259" key="1">
    <source>
        <dbReference type="PROSITE" id="PS51186"/>
    </source>
</evidence>
<evidence type="ECO:0000313" key="3">
    <source>
        <dbReference type="Proteomes" id="UP000291591"/>
    </source>
</evidence>
<reference evidence="2 3" key="1">
    <citation type="submission" date="2019-02" db="EMBL/GenBank/DDBJ databases">
        <title>Sequencing the genomes of 1000 actinobacteria strains.</title>
        <authorList>
            <person name="Klenk H.-P."/>
        </authorList>
    </citation>
    <scope>NUCLEOTIDE SEQUENCE [LARGE SCALE GENOMIC DNA]</scope>
    <source>
        <strain evidence="2 3">DSM 45779</strain>
    </source>
</reference>
<dbReference type="GO" id="GO:1990189">
    <property type="term" value="F:protein N-terminal-serine acetyltransferase activity"/>
    <property type="evidence" value="ECO:0007669"/>
    <property type="project" value="TreeGrafter"/>
</dbReference>
<dbReference type="Pfam" id="PF13302">
    <property type="entry name" value="Acetyltransf_3"/>
    <property type="match status" value="1"/>
</dbReference>
<dbReference type="InterPro" id="IPR051908">
    <property type="entry name" value="Ribosomal_N-acetyltransferase"/>
</dbReference>
<dbReference type="PANTHER" id="PTHR43441">
    <property type="entry name" value="RIBOSOMAL-PROTEIN-SERINE ACETYLTRANSFERASE"/>
    <property type="match status" value="1"/>
</dbReference>
<feature type="domain" description="N-acetyltransferase" evidence="1">
    <location>
        <begin position="19"/>
        <end position="180"/>
    </location>
</feature>
<evidence type="ECO:0000313" key="2">
    <source>
        <dbReference type="EMBL" id="RZT83275.1"/>
    </source>
</evidence>
<dbReference type="GO" id="GO:0005737">
    <property type="term" value="C:cytoplasm"/>
    <property type="evidence" value="ECO:0007669"/>
    <property type="project" value="TreeGrafter"/>
</dbReference>
<dbReference type="PROSITE" id="PS51186">
    <property type="entry name" value="GNAT"/>
    <property type="match status" value="1"/>
</dbReference>
<keyword evidence="2" id="KW-0808">Transferase</keyword>